<evidence type="ECO:0000256" key="9">
    <source>
        <dbReference type="HAMAP-Rule" id="MF_00135"/>
    </source>
</evidence>
<keyword evidence="6 9" id="KW-0822">Tryptophan biosynthesis</keyword>
<accession>A0A261FRX5</accession>
<dbReference type="PANTHER" id="PTHR42894">
    <property type="entry name" value="N-(5'-PHOSPHORIBOSYL)ANTHRANILATE ISOMERASE"/>
    <property type="match status" value="1"/>
</dbReference>
<comment type="caution">
    <text evidence="11">The sequence shown here is derived from an EMBL/GenBank/DDBJ whole genome shotgun (WGS) entry which is preliminary data.</text>
</comment>
<evidence type="ECO:0000256" key="3">
    <source>
        <dbReference type="ARBA" id="ARBA00012572"/>
    </source>
</evidence>
<dbReference type="RefSeq" id="WP_072726954.1">
    <property type="nucleotide sequence ID" value="NZ_BDIS01000028.1"/>
</dbReference>
<proteinExistence type="inferred from homology"/>
<sequence>MADVIAQIYGIRTVEDARMVIDMGGEHIGVSYGHVKHTPGQLTCEQAKEIFDGVQPEAVRIGLTCSEDIEEITEDLKAAMPDVLHLSGDIEGISPEQVAELKSRFPGLKIMQAMPVLAGVPLESQKVMQYVRDYEPVSDFFLIDTKAPDAGDIGATGLTHDRAIDKAIIDSTKVKCIIAGGLDASNVGEAIYATNPYGVDSFSLTNYDDERADTLRCKDPAKVEAFIKAAKNA</sequence>
<dbReference type="CDD" id="cd00405">
    <property type="entry name" value="PRAI"/>
    <property type="match status" value="1"/>
</dbReference>
<keyword evidence="7 9" id="KW-0057">Aromatic amino acid biosynthesis</keyword>
<evidence type="ECO:0000256" key="1">
    <source>
        <dbReference type="ARBA" id="ARBA00001164"/>
    </source>
</evidence>
<dbReference type="AlphaFoldDB" id="A0A261FRX5"/>
<evidence type="ECO:0000256" key="4">
    <source>
        <dbReference type="ARBA" id="ARBA00022272"/>
    </source>
</evidence>
<dbReference type="Pfam" id="PF00697">
    <property type="entry name" value="PRAI"/>
    <property type="match status" value="1"/>
</dbReference>
<organism evidence="11 12">
    <name type="scientific">Bifidobacterium lemurum</name>
    <dbReference type="NCBI Taxonomy" id="1603886"/>
    <lineage>
        <taxon>Bacteria</taxon>
        <taxon>Bacillati</taxon>
        <taxon>Actinomycetota</taxon>
        <taxon>Actinomycetes</taxon>
        <taxon>Bifidobacteriales</taxon>
        <taxon>Bifidobacteriaceae</taxon>
        <taxon>Bifidobacterium</taxon>
    </lineage>
</organism>
<evidence type="ECO:0000256" key="6">
    <source>
        <dbReference type="ARBA" id="ARBA00022822"/>
    </source>
</evidence>
<keyword evidence="8 9" id="KW-0413">Isomerase</keyword>
<feature type="domain" description="N-(5'phosphoribosyl) anthranilate isomerase (PRAI)" evidence="10">
    <location>
        <begin position="7"/>
        <end position="200"/>
    </location>
</feature>
<dbReference type="EMBL" id="MWWX01000007">
    <property type="protein sequence ID" value="OZG61944.1"/>
    <property type="molecule type" value="Genomic_DNA"/>
</dbReference>
<evidence type="ECO:0000256" key="7">
    <source>
        <dbReference type="ARBA" id="ARBA00023141"/>
    </source>
</evidence>
<dbReference type="Proteomes" id="UP000216352">
    <property type="component" value="Unassembled WGS sequence"/>
</dbReference>
<evidence type="ECO:0000313" key="11">
    <source>
        <dbReference type="EMBL" id="OZG61944.1"/>
    </source>
</evidence>
<name>A0A261FRX5_9BIFI</name>
<dbReference type="SUPFAM" id="SSF51366">
    <property type="entry name" value="Ribulose-phoshate binding barrel"/>
    <property type="match status" value="1"/>
</dbReference>
<protein>
    <recommendedName>
        <fullName evidence="4 9">N-(5'-phosphoribosyl)anthranilate isomerase</fullName>
        <shortName evidence="9">PRAI</shortName>
        <ecNumber evidence="3 9">5.3.1.24</ecNumber>
    </recommendedName>
</protein>
<dbReference type="OrthoDB" id="3243379at2"/>
<comment type="catalytic activity">
    <reaction evidence="1 9">
        <text>N-(5-phospho-beta-D-ribosyl)anthranilate = 1-(2-carboxyphenylamino)-1-deoxy-D-ribulose 5-phosphate</text>
        <dbReference type="Rhea" id="RHEA:21540"/>
        <dbReference type="ChEBI" id="CHEBI:18277"/>
        <dbReference type="ChEBI" id="CHEBI:58613"/>
        <dbReference type="EC" id="5.3.1.24"/>
    </reaction>
</comment>
<evidence type="ECO:0000256" key="2">
    <source>
        <dbReference type="ARBA" id="ARBA00004664"/>
    </source>
</evidence>
<comment type="pathway">
    <text evidence="2 9">Amino-acid biosynthesis; L-tryptophan biosynthesis; L-tryptophan from chorismate: step 3/5.</text>
</comment>
<dbReference type="HAMAP" id="MF_00135">
    <property type="entry name" value="PRAI"/>
    <property type="match status" value="1"/>
</dbReference>
<evidence type="ECO:0000256" key="8">
    <source>
        <dbReference type="ARBA" id="ARBA00023235"/>
    </source>
</evidence>
<comment type="similarity">
    <text evidence="9">Belongs to the TrpF family.</text>
</comment>
<evidence type="ECO:0000259" key="10">
    <source>
        <dbReference type="Pfam" id="PF00697"/>
    </source>
</evidence>
<dbReference type="InterPro" id="IPR013785">
    <property type="entry name" value="Aldolase_TIM"/>
</dbReference>
<dbReference type="STRING" id="1603886.GCA_001895165_02115"/>
<dbReference type="InterPro" id="IPR001240">
    <property type="entry name" value="PRAI_dom"/>
</dbReference>
<gene>
    <name evidence="9" type="primary">trpF</name>
    <name evidence="11" type="ORF">BLEM_1253</name>
</gene>
<evidence type="ECO:0000313" key="12">
    <source>
        <dbReference type="Proteomes" id="UP000216352"/>
    </source>
</evidence>
<dbReference type="GO" id="GO:0004640">
    <property type="term" value="F:phosphoribosylanthranilate isomerase activity"/>
    <property type="evidence" value="ECO:0007669"/>
    <property type="project" value="UniProtKB-UniRule"/>
</dbReference>
<dbReference type="InterPro" id="IPR011060">
    <property type="entry name" value="RibuloseP-bd_barrel"/>
</dbReference>
<dbReference type="EC" id="5.3.1.24" evidence="3 9"/>
<dbReference type="PANTHER" id="PTHR42894:SF1">
    <property type="entry name" value="N-(5'-PHOSPHORIBOSYL)ANTHRANILATE ISOMERASE"/>
    <property type="match status" value="1"/>
</dbReference>
<keyword evidence="5 9" id="KW-0028">Amino-acid biosynthesis</keyword>
<evidence type="ECO:0000256" key="5">
    <source>
        <dbReference type="ARBA" id="ARBA00022605"/>
    </source>
</evidence>
<reference evidence="11 12" key="1">
    <citation type="journal article" date="2017" name="BMC Genomics">
        <title>Comparative genomic and phylogenomic analyses of the Bifidobacteriaceae family.</title>
        <authorList>
            <person name="Lugli G.A."/>
            <person name="Milani C."/>
            <person name="Turroni F."/>
            <person name="Duranti S."/>
            <person name="Mancabelli L."/>
            <person name="Mangifesta M."/>
            <person name="Ferrario C."/>
            <person name="Modesto M."/>
            <person name="Mattarelli P."/>
            <person name="Jiri K."/>
            <person name="van Sinderen D."/>
            <person name="Ventura M."/>
        </authorList>
    </citation>
    <scope>NUCLEOTIDE SEQUENCE [LARGE SCALE GENOMIC DNA]</scope>
    <source>
        <strain evidence="11 12">DSM 28807</strain>
    </source>
</reference>
<dbReference type="GO" id="GO:0000162">
    <property type="term" value="P:L-tryptophan biosynthetic process"/>
    <property type="evidence" value="ECO:0007669"/>
    <property type="project" value="UniProtKB-UniRule"/>
</dbReference>
<dbReference type="UniPathway" id="UPA00035">
    <property type="reaction ID" value="UER00042"/>
</dbReference>
<keyword evidence="12" id="KW-1185">Reference proteome</keyword>
<dbReference type="Gene3D" id="3.20.20.70">
    <property type="entry name" value="Aldolase class I"/>
    <property type="match status" value="1"/>
</dbReference>
<dbReference type="InterPro" id="IPR044643">
    <property type="entry name" value="TrpF_fam"/>
</dbReference>